<reference evidence="1 2" key="1">
    <citation type="submission" date="2011-02" db="EMBL/GenBank/DDBJ databases">
        <title>The Genome Sequence of Sphaeroforma arctica JP610.</title>
        <authorList>
            <consortium name="The Broad Institute Genome Sequencing Platform"/>
            <person name="Russ C."/>
            <person name="Cuomo C."/>
            <person name="Young S.K."/>
            <person name="Zeng Q."/>
            <person name="Gargeya S."/>
            <person name="Alvarado L."/>
            <person name="Berlin A."/>
            <person name="Chapman S.B."/>
            <person name="Chen Z."/>
            <person name="Freedman E."/>
            <person name="Gellesch M."/>
            <person name="Goldberg J."/>
            <person name="Griggs A."/>
            <person name="Gujja S."/>
            <person name="Heilman E."/>
            <person name="Heiman D."/>
            <person name="Howarth C."/>
            <person name="Mehta T."/>
            <person name="Neiman D."/>
            <person name="Pearson M."/>
            <person name="Roberts A."/>
            <person name="Saif S."/>
            <person name="Shea T."/>
            <person name="Shenoy N."/>
            <person name="Sisk P."/>
            <person name="Stolte C."/>
            <person name="Sykes S."/>
            <person name="White J."/>
            <person name="Yandava C."/>
            <person name="Burger G."/>
            <person name="Gray M.W."/>
            <person name="Holland P.W.H."/>
            <person name="King N."/>
            <person name="Lang F.B.F."/>
            <person name="Roger A.J."/>
            <person name="Ruiz-Trillo I."/>
            <person name="Haas B."/>
            <person name="Nusbaum C."/>
            <person name="Birren B."/>
        </authorList>
    </citation>
    <scope>NUCLEOTIDE SEQUENCE [LARGE SCALE GENOMIC DNA]</scope>
    <source>
        <strain evidence="1 2">JP610</strain>
    </source>
</reference>
<accession>A0A0L0F0J5</accession>
<name>A0A0L0F0J5_9EUKA</name>
<keyword evidence="2" id="KW-1185">Reference proteome</keyword>
<organism evidence="1 2">
    <name type="scientific">Sphaeroforma arctica JP610</name>
    <dbReference type="NCBI Taxonomy" id="667725"/>
    <lineage>
        <taxon>Eukaryota</taxon>
        <taxon>Ichthyosporea</taxon>
        <taxon>Ichthyophonida</taxon>
        <taxon>Sphaeroforma</taxon>
    </lineage>
</organism>
<evidence type="ECO:0000313" key="1">
    <source>
        <dbReference type="EMBL" id="KNC70230.1"/>
    </source>
</evidence>
<gene>
    <name evidence="1" type="ORF">SARC_17246</name>
</gene>
<feature type="non-terminal residue" evidence="1">
    <location>
        <position position="1"/>
    </location>
</feature>
<dbReference type="AlphaFoldDB" id="A0A0L0F0J5"/>
<sequence length="90" mass="9635">ALPHILAVDSALPMAVLDKSQRNMFTDLMRRFVTVKKESGDETNPYVLGDVVKTSEGSATAHFTGPQSEKISVQVPFGGASSTSLKDHGM</sequence>
<dbReference type="GeneID" id="25917750"/>
<evidence type="ECO:0000313" key="2">
    <source>
        <dbReference type="Proteomes" id="UP000054560"/>
    </source>
</evidence>
<dbReference type="EMBL" id="KQ251747">
    <property type="protein sequence ID" value="KNC70230.1"/>
    <property type="molecule type" value="Genomic_DNA"/>
</dbReference>
<protein>
    <submittedName>
        <fullName evidence="1">Uncharacterized protein</fullName>
    </submittedName>
</protein>
<dbReference type="Proteomes" id="UP000054560">
    <property type="component" value="Unassembled WGS sequence"/>
</dbReference>
<proteinExistence type="predicted"/>
<dbReference type="RefSeq" id="XP_014144132.1">
    <property type="nucleotide sequence ID" value="XM_014288657.1"/>
</dbReference>